<evidence type="ECO:0000256" key="1">
    <source>
        <dbReference type="SAM" id="MobiDB-lite"/>
    </source>
</evidence>
<organism evidence="2 3">
    <name type="scientific">Pleuronectes platessa</name>
    <name type="common">European plaice</name>
    <dbReference type="NCBI Taxonomy" id="8262"/>
    <lineage>
        <taxon>Eukaryota</taxon>
        <taxon>Metazoa</taxon>
        <taxon>Chordata</taxon>
        <taxon>Craniata</taxon>
        <taxon>Vertebrata</taxon>
        <taxon>Euteleostomi</taxon>
        <taxon>Actinopterygii</taxon>
        <taxon>Neopterygii</taxon>
        <taxon>Teleostei</taxon>
        <taxon>Neoteleostei</taxon>
        <taxon>Acanthomorphata</taxon>
        <taxon>Carangaria</taxon>
        <taxon>Pleuronectiformes</taxon>
        <taxon>Pleuronectoidei</taxon>
        <taxon>Pleuronectidae</taxon>
        <taxon>Pleuronectes</taxon>
    </lineage>
</organism>
<keyword evidence="3" id="KW-1185">Reference proteome</keyword>
<dbReference type="EMBL" id="CADEAL010004060">
    <property type="protein sequence ID" value="CAB1450603.1"/>
    <property type="molecule type" value="Genomic_DNA"/>
</dbReference>
<protein>
    <submittedName>
        <fullName evidence="2">Uncharacterized protein</fullName>
    </submittedName>
</protein>
<feature type="region of interest" description="Disordered" evidence="1">
    <location>
        <begin position="56"/>
        <end position="114"/>
    </location>
</feature>
<gene>
    <name evidence="2" type="ORF">PLEPLA_LOCUS38295</name>
</gene>
<dbReference type="AlphaFoldDB" id="A0A9N7VGP3"/>
<dbReference type="Proteomes" id="UP001153269">
    <property type="component" value="Unassembled WGS sequence"/>
</dbReference>
<evidence type="ECO:0000313" key="3">
    <source>
        <dbReference type="Proteomes" id="UP001153269"/>
    </source>
</evidence>
<accession>A0A9N7VGP3</accession>
<evidence type="ECO:0000313" key="2">
    <source>
        <dbReference type="EMBL" id="CAB1450603.1"/>
    </source>
</evidence>
<comment type="caution">
    <text evidence="2">The sequence shown here is derived from an EMBL/GenBank/DDBJ whole genome shotgun (WGS) entry which is preliminary data.</text>
</comment>
<feature type="region of interest" description="Disordered" evidence="1">
    <location>
        <begin position="129"/>
        <end position="161"/>
    </location>
</feature>
<reference evidence="2" key="1">
    <citation type="submission" date="2020-03" db="EMBL/GenBank/DDBJ databases">
        <authorList>
            <person name="Weist P."/>
        </authorList>
    </citation>
    <scope>NUCLEOTIDE SEQUENCE</scope>
</reference>
<sequence length="161" mass="17579">MVRVGCALVSLRSSCSRAGEIPTWQWLWSVLAAITWDAFVLCAARRNTPQSVRITRSKPGVDATLNTPSPTHPPAQQHERGRPVARRRKAGPTLIPSAAGPSTDITEIDKSNRKHDMISSSSVYACSLTAPPRRSKFLSPSQRRRAAVGTAPLPETRSKRT</sequence>
<proteinExistence type="predicted"/>
<name>A0A9N7VGP3_PLEPL</name>